<name>A0A6J1NZU7_BICAN</name>
<gene>
    <name evidence="9" type="primary">LOC112053794</name>
</gene>
<evidence type="ECO:0000256" key="3">
    <source>
        <dbReference type="ARBA" id="ARBA00023015"/>
    </source>
</evidence>
<dbReference type="Pfam" id="PF13873">
    <property type="entry name" value="Myb_DNA-bind_5"/>
    <property type="match status" value="1"/>
</dbReference>
<dbReference type="OrthoDB" id="7489964at2759"/>
<dbReference type="RefSeq" id="XP_023949121.2">
    <property type="nucleotide sequence ID" value="XM_024093353.2"/>
</dbReference>
<accession>A0A6J1NZU7</accession>
<dbReference type="Proteomes" id="UP001652582">
    <property type="component" value="Chromosome 14"/>
</dbReference>
<dbReference type="Gene3D" id="1.10.10.60">
    <property type="entry name" value="Homeodomain-like"/>
    <property type="match status" value="1"/>
</dbReference>
<organism evidence="8 9">
    <name type="scientific">Bicyclus anynana</name>
    <name type="common">Squinting bush brown butterfly</name>
    <dbReference type="NCBI Taxonomy" id="110368"/>
    <lineage>
        <taxon>Eukaryota</taxon>
        <taxon>Metazoa</taxon>
        <taxon>Ecdysozoa</taxon>
        <taxon>Arthropoda</taxon>
        <taxon>Hexapoda</taxon>
        <taxon>Insecta</taxon>
        <taxon>Pterygota</taxon>
        <taxon>Neoptera</taxon>
        <taxon>Endopterygota</taxon>
        <taxon>Lepidoptera</taxon>
        <taxon>Glossata</taxon>
        <taxon>Ditrysia</taxon>
        <taxon>Papilionoidea</taxon>
        <taxon>Nymphalidae</taxon>
        <taxon>Satyrinae</taxon>
        <taxon>Satyrini</taxon>
        <taxon>Mycalesina</taxon>
        <taxon>Bicyclus</taxon>
    </lineage>
</organism>
<evidence type="ECO:0000256" key="1">
    <source>
        <dbReference type="ARBA" id="ARBA00011764"/>
    </source>
</evidence>
<evidence type="ECO:0000256" key="6">
    <source>
        <dbReference type="SAM" id="Coils"/>
    </source>
</evidence>
<dbReference type="AlphaFoldDB" id="A0A6J1NZU7"/>
<proteinExistence type="predicted"/>
<evidence type="ECO:0000259" key="7">
    <source>
        <dbReference type="Pfam" id="PF13873"/>
    </source>
</evidence>
<dbReference type="GeneID" id="112053794"/>
<comment type="function">
    <text evidence="5">Involved in transvection phenomena (= synapsis-dependent gene expression), where the synaptic pairing of chromosomes carrying genes with which zeste interacts influences the expression of these genes. Zeste binds to DNA and stimulates transcription from a nearby promoter.</text>
</comment>
<evidence type="ECO:0000313" key="9">
    <source>
        <dbReference type="RefSeq" id="XP_023949121.2"/>
    </source>
</evidence>
<evidence type="ECO:0000313" key="8">
    <source>
        <dbReference type="Proteomes" id="UP001652582"/>
    </source>
</evidence>
<comment type="subunit">
    <text evidence="1">Self-associates forming complexes of several hundred monomers.</text>
</comment>
<sequence length="190" mass="21696">MNSTSKAAPMNKYEAMQLVRLVAASAALTTKKTNATNNKRKEEAWRTITAEFNAKTSGIPRSSSQLRLKWENLKKNARKRSARIRSGLKTGGGKVYFPPDEVLDKVTSLLRSIQHTTPQHSIKRIERLEEEKCKARILRDNALADYLNAKKRKIDQENVEKEIVLAKLKVELENAKLENLKLRRDLNLSE</sequence>
<feature type="coiled-coil region" evidence="6">
    <location>
        <begin position="158"/>
        <end position="185"/>
    </location>
</feature>
<evidence type="ECO:0000256" key="4">
    <source>
        <dbReference type="ARBA" id="ARBA00023163"/>
    </source>
</evidence>
<keyword evidence="8" id="KW-1185">Reference proteome</keyword>
<reference evidence="9" key="1">
    <citation type="submission" date="2025-08" db="UniProtKB">
        <authorList>
            <consortium name="RefSeq"/>
        </authorList>
    </citation>
    <scope>IDENTIFICATION</scope>
</reference>
<evidence type="ECO:0000256" key="2">
    <source>
        <dbReference type="ARBA" id="ARBA00016807"/>
    </source>
</evidence>
<evidence type="ECO:0000256" key="5">
    <source>
        <dbReference type="ARBA" id="ARBA00025466"/>
    </source>
</evidence>
<feature type="domain" description="Myb/SANT-like DNA-binding" evidence="7">
    <location>
        <begin position="18"/>
        <end position="81"/>
    </location>
</feature>
<protein>
    <recommendedName>
        <fullName evidence="2">Regulatory protein zeste</fullName>
    </recommendedName>
</protein>
<dbReference type="InterPro" id="IPR028002">
    <property type="entry name" value="Myb_DNA-bind_5"/>
</dbReference>
<keyword evidence="3" id="KW-0805">Transcription regulation</keyword>
<keyword evidence="4" id="KW-0804">Transcription</keyword>
<keyword evidence="6" id="KW-0175">Coiled coil</keyword>